<accession>A0AAN8ISI1</accession>
<proteinExistence type="predicted"/>
<reference evidence="2 3" key="1">
    <citation type="submission" date="2019-10" db="EMBL/GenBank/DDBJ databases">
        <title>Assembly and Annotation for the nematode Trichostrongylus colubriformis.</title>
        <authorList>
            <person name="Martin J."/>
        </authorList>
    </citation>
    <scope>NUCLEOTIDE SEQUENCE [LARGE SCALE GENOMIC DNA]</scope>
    <source>
        <strain evidence="2">G859</strain>
        <tissue evidence="2">Whole worm</tissue>
    </source>
</reference>
<protein>
    <submittedName>
        <fullName evidence="2">RNAi-Induced Longevity</fullName>
    </submittedName>
</protein>
<keyword evidence="1" id="KW-1133">Transmembrane helix</keyword>
<evidence type="ECO:0000313" key="2">
    <source>
        <dbReference type="EMBL" id="KAK5985139.1"/>
    </source>
</evidence>
<dbReference type="AlphaFoldDB" id="A0AAN8ISI1"/>
<keyword evidence="1" id="KW-0812">Transmembrane</keyword>
<evidence type="ECO:0000313" key="3">
    <source>
        <dbReference type="Proteomes" id="UP001331761"/>
    </source>
</evidence>
<feature type="transmembrane region" description="Helical" evidence="1">
    <location>
        <begin position="62"/>
        <end position="84"/>
    </location>
</feature>
<sequence length="120" mass="13868">MVAAKALEVAKWTAETAVGAVKAVVNTKDPIPKTDLHPRMPARPWTAQEYLRMWSWRHCWKYLPIFRFYIYSAVIVFGVFKFVVPSKCGSYDSRISCSFLLRPSFLIYSEMESASIKLRL</sequence>
<keyword evidence="3" id="KW-1185">Reference proteome</keyword>
<gene>
    <name evidence="2" type="ORF">GCK32_012271</name>
</gene>
<name>A0AAN8ISI1_TRICO</name>
<comment type="caution">
    <text evidence="2">The sequence shown here is derived from an EMBL/GenBank/DDBJ whole genome shotgun (WGS) entry which is preliminary data.</text>
</comment>
<organism evidence="2 3">
    <name type="scientific">Trichostrongylus colubriformis</name>
    <name type="common">Black scour worm</name>
    <dbReference type="NCBI Taxonomy" id="6319"/>
    <lineage>
        <taxon>Eukaryota</taxon>
        <taxon>Metazoa</taxon>
        <taxon>Ecdysozoa</taxon>
        <taxon>Nematoda</taxon>
        <taxon>Chromadorea</taxon>
        <taxon>Rhabditida</taxon>
        <taxon>Rhabditina</taxon>
        <taxon>Rhabditomorpha</taxon>
        <taxon>Strongyloidea</taxon>
        <taxon>Trichostrongylidae</taxon>
        <taxon>Trichostrongylus</taxon>
    </lineage>
</organism>
<dbReference type="EMBL" id="WIXE01002074">
    <property type="protein sequence ID" value="KAK5985139.1"/>
    <property type="molecule type" value="Genomic_DNA"/>
</dbReference>
<dbReference type="Proteomes" id="UP001331761">
    <property type="component" value="Unassembled WGS sequence"/>
</dbReference>
<evidence type="ECO:0000256" key="1">
    <source>
        <dbReference type="SAM" id="Phobius"/>
    </source>
</evidence>
<keyword evidence="1" id="KW-0472">Membrane</keyword>